<evidence type="ECO:0000313" key="4">
    <source>
        <dbReference type="EMBL" id="KAK3235394.1"/>
    </source>
</evidence>
<dbReference type="InterPro" id="IPR014756">
    <property type="entry name" value="Ig_E-set"/>
</dbReference>
<evidence type="ECO:0000256" key="3">
    <source>
        <dbReference type="SAM" id="MobiDB-lite"/>
    </source>
</evidence>
<dbReference type="InterPro" id="IPR017868">
    <property type="entry name" value="Filamin/ABP280_repeat-like"/>
</dbReference>
<dbReference type="Gene3D" id="2.60.40.10">
    <property type="entry name" value="Immunoglobulins"/>
    <property type="match status" value="14"/>
</dbReference>
<accession>A0AAE0BG66</accession>
<feature type="region of interest" description="Disordered" evidence="3">
    <location>
        <begin position="1237"/>
        <end position="1455"/>
    </location>
</feature>
<dbReference type="GO" id="GO:0051015">
    <property type="term" value="F:actin filament binding"/>
    <property type="evidence" value="ECO:0007669"/>
    <property type="project" value="InterPro"/>
</dbReference>
<feature type="compositionally biased region" description="Low complexity" evidence="3">
    <location>
        <begin position="1407"/>
        <end position="1417"/>
    </location>
</feature>
<reference evidence="4 5" key="1">
    <citation type="journal article" date="2015" name="Genome Biol. Evol.">
        <title>Comparative Genomics of a Bacterivorous Green Alga Reveals Evolutionary Causalities and Consequences of Phago-Mixotrophic Mode of Nutrition.</title>
        <authorList>
            <person name="Burns J.A."/>
            <person name="Paasch A."/>
            <person name="Narechania A."/>
            <person name="Kim E."/>
        </authorList>
    </citation>
    <scope>NUCLEOTIDE SEQUENCE [LARGE SCALE GENOMIC DNA]</scope>
    <source>
        <strain evidence="4 5">PLY_AMNH</strain>
    </source>
</reference>
<feature type="compositionally biased region" description="Low complexity" evidence="3">
    <location>
        <begin position="1302"/>
        <end position="1320"/>
    </location>
</feature>
<dbReference type="PROSITE" id="PS50194">
    <property type="entry name" value="FILAMIN_REPEAT"/>
    <property type="match status" value="10"/>
</dbReference>
<feature type="compositionally biased region" description="Gly residues" evidence="3">
    <location>
        <begin position="1431"/>
        <end position="1443"/>
    </location>
</feature>
<dbReference type="SUPFAM" id="SSF81296">
    <property type="entry name" value="E set domains"/>
    <property type="match status" value="12"/>
</dbReference>
<feature type="repeat" description="Filamin" evidence="2">
    <location>
        <begin position="2861"/>
        <end position="2893"/>
    </location>
</feature>
<name>A0AAE0BG66_9CHLO</name>
<feature type="compositionally biased region" description="Basic and acidic residues" evidence="3">
    <location>
        <begin position="1253"/>
        <end position="1269"/>
    </location>
</feature>
<keyword evidence="1" id="KW-0677">Repeat</keyword>
<feature type="repeat" description="Filamin" evidence="2">
    <location>
        <begin position="1055"/>
        <end position="1121"/>
    </location>
</feature>
<protein>
    <submittedName>
        <fullName evidence="4">Uncharacterized protein</fullName>
    </submittedName>
</protein>
<evidence type="ECO:0000256" key="2">
    <source>
        <dbReference type="PROSITE-ProRule" id="PRU00087"/>
    </source>
</evidence>
<feature type="repeat" description="Filamin" evidence="2">
    <location>
        <begin position="2321"/>
        <end position="2357"/>
    </location>
</feature>
<keyword evidence="5" id="KW-1185">Reference proteome</keyword>
<dbReference type="PANTHER" id="PTHR38537:SF8">
    <property type="entry name" value="FILAMIN-A"/>
    <property type="match status" value="1"/>
</dbReference>
<gene>
    <name evidence="4" type="ORF">CYMTET_54402</name>
</gene>
<evidence type="ECO:0000256" key="1">
    <source>
        <dbReference type="ARBA" id="ARBA00022737"/>
    </source>
</evidence>
<feature type="repeat" description="Filamin" evidence="2">
    <location>
        <begin position="2417"/>
        <end position="2468"/>
    </location>
</feature>
<dbReference type="SMART" id="SM00557">
    <property type="entry name" value="IG_FLMN"/>
    <property type="match status" value="10"/>
</dbReference>
<dbReference type="GO" id="GO:0030036">
    <property type="term" value="P:actin cytoskeleton organization"/>
    <property type="evidence" value="ECO:0007669"/>
    <property type="project" value="InterPro"/>
</dbReference>
<feature type="repeat" description="Filamin" evidence="2">
    <location>
        <begin position="1703"/>
        <end position="1791"/>
    </location>
</feature>
<feature type="compositionally biased region" description="Basic and acidic residues" evidence="3">
    <location>
        <begin position="1278"/>
        <end position="1294"/>
    </location>
</feature>
<feature type="repeat" description="Filamin" evidence="2">
    <location>
        <begin position="1495"/>
        <end position="1606"/>
    </location>
</feature>
<proteinExistence type="predicted"/>
<feature type="region of interest" description="Disordered" evidence="3">
    <location>
        <begin position="438"/>
        <end position="480"/>
    </location>
</feature>
<organism evidence="4 5">
    <name type="scientific">Cymbomonas tetramitiformis</name>
    <dbReference type="NCBI Taxonomy" id="36881"/>
    <lineage>
        <taxon>Eukaryota</taxon>
        <taxon>Viridiplantae</taxon>
        <taxon>Chlorophyta</taxon>
        <taxon>Pyramimonadophyceae</taxon>
        <taxon>Pyramimonadales</taxon>
        <taxon>Pyramimonadaceae</taxon>
        <taxon>Cymbomonas</taxon>
    </lineage>
</organism>
<dbReference type="InterPro" id="IPR044801">
    <property type="entry name" value="Filamin"/>
</dbReference>
<feature type="region of interest" description="Disordered" evidence="3">
    <location>
        <begin position="2016"/>
        <end position="2057"/>
    </location>
</feature>
<feature type="repeat" description="Filamin" evidence="2">
    <location>
        <begin position="498"/>
        <end position="592"/>
    </location>
</feature>
<comment type="caution">
    <text evidence="4">The sequence shown here is derived from an EMBL/GenBank/DDBJ whole genome shotgun (WGS) entry which is preliminary data.</text>
</comment>
<dbReference type="PANTHER" id="PTHR38537">
    <property type="entry name" value="JITTERBUG, ISOFORM N"/>
    <property type="match status" value="1"/>
</dbReference>
<dbReference type="Proteomes" id="UP001190700">
    <property type="component" value="Unassembled WGS sequence"/>
</dbReference>
<feature type="repeat" description="Filamin" evidence="2">
    <location>
        <begin position="2135"/>
        <end position="2206"/>
    </location>
</feature>
<evidence type="ECO:0000313" key="5">
    <source>
        <dbReference type="Proteomes" id="UP001190700"/>
    </source>
</evidence>
<dbReference type="EMBL" id="LGRX02035298">
    <property type="protein sequence ID" value="KAK3235394.1"/>
    <property type="molecule type" value="Genomic_DNA"/>
</dbReference>
<dbReference type="InterPro" id="IPR013783">
    <property type="entry name" value="Ig-like_fold"/>
</dbReference>
<dbReference type="Pfam" id="PF00630">
    <property type="entry name" value="Filamin"/>
    <property type="match status" value="3"/>
</dbReference>
<dbReference type="InterPro" id="IPR001298">
    <property type="entry name" value="Filamin/ABP280_rpt"/>
</dbReference>
<feature type="repeat" description="Filamin" evidence="2">
    <location>
        <begin position="609"/>
        <end position="709"/>
    </location>
</feature>
<feature type="compositionally biased region" description="Low complexity" evidence="3">
    <location>
        <begin position="446"/>
        <end position="461"/>
    </location>
</feature>
<sequence length="3173" mass="330254">MFSSKNAVESGGSVTLVLSHHPSSAEDAKVSAAECIAARSKLVRLTESKLEKGATERPLFVDGEARVLELDWASGAGKVQVPVTITQDGAVAKVDASVAGQAMVMLRRAEDGVALTAPVLLRVGCGTCAGMEVVSATPPLDKVPIGQMAMVTVRAVDEYGNQVSKSAGALTATAVMGANQHKVKVHDAGDGTYQLALKVPELAAFSLDCQLSVSKASPLQLSLAGCSIAGSTVPACCTCEGLPSRVLAGERVVARVHRCDVDGNKRTYAEAEMPLQLKVVTGPGPAESSSKELGDGAVEMSLMARLTGRYTLDLVASGAALPGGKGTKGRFSLLVEAGKVDMEKSTAVLYAQGKEVATMRAPAGDVTVAIQARDEEGNDAALENGARFFAVYADGPQGELAFTPTKEVVKGLPEGTMAFSTSVKKAGIYSVHVKCLQSADPDSREPGSPSSPSRGAAAAKPAGRRSRMAAGRLSSMSNDSSQTSAALAGWPQILTVLSTKVDPKLSVLDGSALAGVTCWQPCHLMIHGIDQYGNPKMTGGDKVEVVISREKEKDIKAKVVDNDDGTYGIEFTLGVEGSYTLQATINGAAVENHAGQLVRGGLAQLRATHGDIDPEQCVLTGLGSPVVGTEGKIYVKPVQFDAGHKMSGQEAVQVQVTQPSGIRRSVPPTMAANGGMFTASIPWNEAGVHVITVLLGGVPITGCPKEVPVAPGDVDPRHCTLHGAALAGVTCWDENVITLEVKDKFGNLRQEGDDRVEATLVYQEDKYKVQVGVAHMDDGRFSLKFKLMKEGAVGLFVKVNGSLVQECGSHFAASAGTISASKCAVVLPPQPTECGKPVQVYVQAAQWADGRVVGKDLPVSIQLIAPSGTSMPVETEFLAAEGRFVATVTCSEMGDHRFLAHVAGEAVDTEAVVLRAMPGPLALKSCDVEGVGARKAIAGEVAAFTMRARDAFGNLLNKGGAKLELEAKAGAQQTFGSVVDKGDGTYMCEYQLTTCGAMEVLLSQKGSRAQIALEGVCAPGRTAPGSCAVLECADQVEADTLGSIVLVRKDTHGNVIDSSAGQPPLTVSNEGPSQMEMQVHEKGDGTVRINYRAQVSGSYVLSVLDSEKRAQVAGSPFHIQVLPGPASAAESVWSFSSGREIDGGESRVAQAGEAVVVTVLVRDAFGNACELEGNCEVRAVGPVEQILEMVTGKPKDAKAGKGALMYSGRLTASGSYKLKVNFFPEGSSIGAGAGEAVAKEAAPRRPSSGAKTPAKELKPSETPGKERRTSALGSSKTPVKEAKGAETPGKERRTSSLASAAKTPLKTPLKTPTKTPLKTPSKVPGGSAGDTPAKEKRASSVVSRIPGAEKRPASAKPAGRTPATESARPASAGASRIPIPPLKMPVKEPSKPASNGAEVKSQEEELAAPAGEAGEAETPVKEPEATEGSASAGGDGVEQGGQGETPAKEPSKTAASKWSVAATKVQMATKFLSVAKSVAEGEPVAGPQGLLQVVAGAPSEKRSTVMGGALSEGVQSWEPFVLTLCTMDQYGNDGTTGGAAVMATLSQGAAGKGSSCQADVADNGDGTYTLNCLVRGDGQWALQVILNQKKMEQSLKVTASPSTLGAAAACMLLPKRPVAGNTTALYVQAVEYGEGRPMTGAENVTMRIVAPSGISTSIPAQYLPKEMRFKGTMEWAEAGVHTVSAAIEGQLVSGCPESKLVMAGLVSLVKSKVQGSGLLKCVAGEQTQFTVNAVDLSGNSLREADEQAAAPLQLVLKVASKSIPGEVVYSGGGVYSCTYTASLAGPLTLSLVCAKTQEERTSQAICLPGRTSPEMCETVMGPKPLAAGELGRFLIRRKDRFRNLIERVTTDGVFEVTCDGLGVMEAKAVEMGDGAVEIQYETSKSGTYQLEVCMDGRAVSDSPYKIEVEAAAAAAALSSAEFSKNVSSQAEGALPCAVAGSLVMLDVAARDQFSNLCKALPPGVTFLVSAERGSSDVPPVELKPSPTGLQYGASLTAAGIYSVSVALHEKQLSAASLEDPNTTHRTAVTTASKLSKSTSRSKVPSVAGSQKTTSTAVGRTSIAKRASIMGKSLDSQEKGAAPSKALDAAALESLEQSAPIPLSGWPRRIQVVAGRVDTNECTIQVEENGRVTCWQPHTFLLHIADKYKNPCTGGHDVVAHLVGPGGKVKQVCEVADRLDGTYSLSFSLGAAGQWTLNATVDGEALPAKCAVEAQVPVCNAADCTAVIKGPTTTGDAAVCGGTSTLYIQSIDFERAGRQMTGKETVKVLMKPSVGPEEKAAQSTAAAAATPAGKRASLVKIPSGKLSAEDASSLITIPVTADKGRFYATLTWMSAGPHVLWVTVNDEGIVGSPLTVQVGGGKCVPKCCTMSGSALRASKTLSWVESAVLVTTADKYGTPCVTGGRQVSATLQADPALPKDKTAVTRVEAEDNQDGTYRIPLLIKSEGLWTMKVTVDGYEINEKPAKLNVVRGRVRAKQCTIAFSETVSENAETRSKVPTIVSGQPLALWVQAKRYNLGHFMAGIEAVALRLVSPSGATLRPTLNVVGGSRFAAQVHICEAGIHEVQAMVDGEPLDPFELSVVPGSINPEMCSVNGLRDSPQRMGQPFQVEVVGRDDFGNACENLELSSVAVTVEPNPELMTHEMEMSEDGRVLAMFTAQSVGDFRVSFSVHGALVASSRVRVRAGPMSLEHVILTMTPFEVTAGEASVVVLQARDAQCNLIREGGEKLVAEVHGGAVEVLDCGDGTYHCIFKITKAGPFELALMQGGVHTRAIAGECFAGPPVASECTIARLEAEVRAGRSHTFRIERRDKHGNLLTRGGSQAAAATSFAAKGESKGRSPSILQIAVTDWAASEDHGCHVDINFAPIVQGTYSISVWELGSGTKVPGSPFTVVVQPGLPCAPCCSAVLRDKSKKAPAEVKQASSWGRLLSKKPAAPSEKKSDNLNLPAGSTLCLDVLLRDKAGVLTDVAQAGAGRLRSSSEAEDRMQVVCRHVATGEDVAMEQVSIGEHRAEFEGKLSRMGDYHVHMVAGGDRAQLPTGEHSGVTVCAGVASEASFHALNTAGWVAFKTVAVSVACRDAFGNEGATGEALVSVDPFLKMSGWLSNANAKKRFELSDPMVTGTNTRTAQVVLPAAGKWRVIVEAPILGEFTNDGLPKYTQLCEQLVDIADNPEAM</sequence>
<feature type="repeat" description="Filamin" evidence="2">
    <location>
        <begin position="1865"/>
        <end position="1908"/>
    </location>
</feature>
<feature type="compositionally biased region" description="Polar residues" evidence="3">
    <location>
        <begin position="2019"/>
        <end position="2057"/>
    </location>
</feature>